<evidence type="ECO:0000256" key="4">
    <source>
        <dbReference type="ARBA" id="ARBA00023004"/>
    </source>
</evidence>
<feature type="domain" description="DPH-type MB" evidence="9">
    <location>
        <begin position="7"/>
        <end position="63"/>
    </location>
</feature>
<evidence type="ECO:0000256" key="3">
    <source>
        <dbReference type="ARBA" id="ARBA00022723"/>
    </source>
</evidence>
<comment type="catalytic activity">
    <reaction evidence="8">
        <text>2 [3Fe-4S](0)-[protein] + 2 Fe(2+)-[Dph3] + NADH = 2 [4Fe-4S](1+)-[protein] + 2 [Dph3] + NAD(+) + H(+)</text>
        <dbReference type="Rhea" id="RHEA:71239"/>
        <dbReference type="Rhea" id="RHEA-COMP:17997"/>
        <dbReference type="Rhea" id="RHEA-COMP:17998"/>
        <dbReference type="Rhea" id="RHEA-COMP:18001"/>
        <dbReference type="Rhea" id="RHEA-COMP:18002"/>
        <dbReference type="ChEBI" id="CHEBI:15378"/>
        <dbReference type="ChEBI" id="CHEBI:29033"/>
        <dbReference type="ChEBI" id="CHEBI:33723"/>
        <dbReference type="ChEBI" id="CHEBI:47402"/>
        <dbReference type="ChEBI" id="CHEBI:57540"/>
        <dbReference type="ChEBI" id="CHEBI:57945"/>
        <dbReference type="ChEBI" id="CHEBI:83228"/>
    </reaction>
</comment>
<keyword evidence="4" id="KW-0408">Iron</keyword>
<dbReference type="PANTHER" id="PTHR21454:SF31">
    <property type="entry name" value="DIPHTHAMIDE BIOSYNTHESIS PROTEIN 3"/>
    <property type="match status" value="1"/>
</dbReference>
<comment type="similarity">
    <text evidence="5">Belongs to the DPH3 family.</text>
</comment>
<dbReference type="PANTHER" id="PTHR21454">
    <property type="entry name" value="DPH3 HOMOLOG-RELATED"/>
    <property type="match status" value="1"/>
</dbReference>
<proteinExistence type="inferred from homology"/>
<organism evidence="10 11">
    <name type="scientific">Lecanosticta acicola</name>
    <dbReference type="NCBI Taxonomy" id="111012"/>
    <lineage>
        <taxon>Eukaryota</taxon>
        <taxon>Fungi</taxon>
        <taxon>Dikarya</taxon>
        <taxon>Ascomycota</taxon>
        <taxon>Pezizomycotina</taxon>
        <taxon>Dothideomycetes</taxon>
        <taxon>Dothideomycetidae</taxon>
        <taxon>Mycosphaerellales</taxon>
        <taxon>Mycosphaerellaceae</taxon>
        <taxon>Lecanosticta</taxon>
    </lineage>
</organism>
<dbReference type="SUPFAM" id="SSF144217">
    <property type="entry name" value="CSL zinc finger"/>
    <property type="match status" value="1"/>
</dbReference>
<evidence type="ECO:0000256" key="1">
    <source>
        <dbReference type="ARBA" id="ARBA00001954"/>
    </source>
</evidence>
<dbReference type="AlphaFoldDB" id="A0AAI8YUU6"/>
<gene>
    <name evidence="10" type="ORF">LECACI_7A002395</name>
</gene>
<dbReference type="InterPro" id="IPR007872">
    <property type="entry name" value="DPH_MB_dom"/>
</dbReference>
<evidence type="ECO:0000256" key="5">
    <source>
        <dbReference type="ARBA" id="ARBA00024032"/>
    </source>
</evidence>
<name>A0AAI8YUU6_9PEZI</name>
<dbReference type="InterPro" id="IPR036671">
    <property type="entry name" value="DPH_MB_sf"/>
</dbReference>
<evidence type="ECO:0000256" key="8">
    <source>
        <dbReference type="ARBA" id="ARBA00048125"/>
    </source>
</evidence>
<dbReference type="EMBL" id="CAVMBE010000010">
    <property type="protein sequence ID" value="CAK3896950.1"/>
    <property type="molecule type" value="Genomic_DNA"/>
</dbReference>
<dbReference type="InterPro" id="IPR044248">
    <property type="entry name" value="DPH3/4-like"/>
</dbReference>
<evidence type="ECO:0000256" key="6">
    <source>
        <dbReference type="ARBA" id="ARBA00036267"/>
    </source>
</evidence>
<comment type="catalytic activity">
    <reaction evidence="6">
        <text>[3Fe-4S](1+)-[protein] + Fe(2+)-[Dph3] = [3Fe-4S](0)-[protein] + Fe(3+)-[Dph3]</text>
        <dbReference type="Rhea" id="RHEA:71235"/>
        <dbReference type="Rhea" id="RHEA-COMP:17996"/>
        <dbReference type="Rhea" id="RHEA-COMP:17997"/>
        <dbReference type="Rhea" id="RHEA-COMP:18002"/>
        <dbReference type="Rhea" id="RHEA-COMP:18003"/>
        <dbReference type="ChEBI" id="CHEBI:29033"/>
        <dbReference type="ChEBI" id="CHEBI:29034"/>
        <dbReference type="ChEBI" id="CHEBI:33751"/>
        <dbReference type="ChEBI" id="CHEBI:47402"/>
        <dbReference type="ChEBI" id="CHEBI:83228"/>
    </reaction>
</comment>
<accession>A0AAI8YUU6</accession>
<comment type="pathway">
    <text evidence="2">Protein modification; peptidyl-diphthamide biosynthesis.</text>
</comment>
<protein>
    <recommendedName>
        <fullName evidence="7">Diphthamide biosynthesis protein 3</fullName>
    </recommendedName>
</protein>
<evidence type="ECO:0000259" key="9">
    <source>
        <dbReference type="PROSITE" id="PS51074"/>
    </source>
</evidence>
<comment type="cofactor">
    <cofactor evidence="1">
        <name>Fe(2+)</name>
        <dbReference type="ChEBI" id="CHEBI:29033"/>
    </cofactor>
</comment>
<reference evidence="10" key="1">
    <citation type="submission" date="2023-11" db="EMBL/GenBank/DDBJ databases">
        <authorList>
            <person name="Alioto T."/>
            <person name="Alioto T."/>
            <person name="Gomez Garrido J."/>
        </authorList>
    </citation>
    <scope>NUCLEOTIDE SEQUENCE</scope>
</reference>
<keyword evidence="3" id="KW-0479">Metal-binding</keyword>
<dbReference type="FunFam" id="3.10.660.10:FF:000001">
    <property type="entry name" value="Diphthamide biosynthesis 3"/>
    <property type="match status" value="1"/>
</dbReference>
<dbReference type="PROSITE" id="PS51074">
    <property type="entry name" value="DPH_MB"/>
    <property type="match status" value="1"/>
</dbReference>
<evidence type="ECO:0000256" key="2">
    <source>
        <dbReference type="ARBA" id="ARBA00005156"/>
    </source>
</evidence>
<evidence type="ECO:0000256" key="7">
    <source>
        <dbReference type="ARBA" id="ARBA00041070"/>
    </source>
</evidence>
<comment type="caution">
    <text evidence="10">The sequence shown here is derived from an EMBL/GenBank/DDBJ whole genome shotgun (WGS) entry which is preliminary data.</text>
</comment>
<evidence type="ECO:0000313" key="10">
    <source>
        <dbReference type="EMBL" id="CAK3896950.1"/>
    </source>
</evidence>
<dbReference type="GO" id="GO:0046872">
    <property type="term" value="F:metal ion binding"/>
    <property type="evidence" value="ECO:0007669"/>
    <property type="project" value="UniProtKB-KW"/>
</dbReference>
<dbReference type="Gene3D" id="3.10.660.10">
    <property type="entry name" value="DPH Zinc finger"/>
    <property type="match status" value="1"/>
</dbReference>
<sequence>MADDRNIYDEVEIEDMTYDPQLQIYHYPCPCGDRFEINIEDLRDGEEVAVCPSCSLQIRVIFDPEDLPAPEDVAPPQMETVTEQKVVAVA</sequence>
<dbReference type="Proteomes" id="UP001296104">
    <property type="component" value="Unassembled WGS sequence"/>
</dbReference>
<keyword evidence="11" id="KW-1185">Reference proteome</keyword>
<dbReference type="Pfam" id="PF05207">
    <property type="entry name" value="Zn_ribbon_CSL"/>
    <property type="match status" value="1"/>
</dbReference>
<dbReference type="GO" id="GO:0017183">
    <property type="term" value="P:protein histidyl modification to diphthamide"/>
    <property type="evidence" value="ECO:0007669"/>
    <property type="project" value="InterPro"/>
</dbReference>
<evidence type="ECO:0000313" key="11">
    <source>
        <dbReference type="Proteomes" id="UP001296104"/>
    </source>
</evidence>